<evidence type="ECO:0000256" key="2">
    <source>
        <dbReference type="ARBA" id="ARBA00023157"/>
    </source>
</evidence>
<comment type="caution">
    <text evidence="3">Lacks conserved residue(s) required for the propagation of feature annotation.</text>
</comment>
<gene>
    <name evidence="6" type="primary">LOC105053688</name>
</gene>
<dbReference type="PROSITE" id="PS50026">
    <property type="entry name" value="EGF_3"/>
    <property type="match status" value="1"/>
</dbReference>
<keyword evidence="3" id="KW-0245">EGF-like domain</keyword>
<dbReference type="InterPro" id="IPR000742">
    <property type="entry name" value="EGF"/>
</dbReference>
<keyword evidence="1" id="KW-0732">Signal</keyword>
<dbReference type="RefSeq" id="XP_010933244.1">
    <property type="nucleotide sequence ID" value="XM_010934942.1"/>
</dbReference>
<evidence type="ECO:0000256" key="3">
    <source>
        <dbReference type="PROSITE-ProRule" id="PRU00076"/>
    </source>
</evidence>
<dbReference type="PANTHER" id="PTHR32444">
    <property type="entry name" value="BULB-TYPE LECTIN DOMAIN-CONTAINING PROTEIN"/>
    <property type="match status" value="1"/>
</dbReference>
<dbReference type="Proteomes" id="UP000504607">
    <property type="component" value="Chromosome 11"/>
</dbReference>
<dbReference type="AlphaFoldDB" id="A0A6I9RWX3"/>
<name>A0A6I9RWX3_ELAGV</name>
<dbReference type="OrthoDB" id="1910371at2759"/>
<dbReference type="PANTHER" id="PTHR32444:SF183">
    <property type="entry name" value="APPLE DOMAIN-CONTAINING PROTEIN"/>
    <property type="match status" value="1"/>
</dbReference>
<evidence type="ECO:0000313" key="5">
    <source>
        <dbReference type="Proteomes" id="UP000504607"/>
    </source>
</evidence>
<proteinExistence type="predicted"/>
<feature type="domain" description="EGF-like" evidence="4">
    <location>
        <begin position="17"/>
        <end position="53"/>
    </location>
</feature>
<protein>
    <submittedName>
        <fullName evidence="6">G-type lectin S-receptor-like serine/threonine-protein kinase At4g27290</fullName>
    </submittedName>
</protein>
<evidence type="ECO:0000259" key="4">
    <source>
        <dbReference type="PROSITE" id="PS50026"/>
    </source>
</evidence>
<dbReference type="InterPro" id="IPR000858">
    <property type="entry name" value="S_locus_glycoprot_dom"/>
</dbReference>
<dbReference type="InParanoid" id="A0A6I9RWX3"/>
<organism evidence="5 6">
    <name type="scientific">Elaeis guineensis var. tenera</name>
    <name type="common">Oil palm</name>
    <dbReference type="NCBI Taxonomy" id="51953"/>
    <lineage>
        <taxon>Eukaryota</taxon>
        <taxon>Viridiplantae</taxon>
        <taxon>Streptophyta</taxon>
        <taxon>Embryophyta</taxon>
        <taxon>Tracheophyta</taxon>
        <taxon>Spermatophyta</taxon>
        <taxon>Magnoliopsida</taxon>
        <taxon>Liliopsida</taxon>
        <taxon>Arecaceae</taxon>
        <taxon>Arecoideae</taxon>
        <taxon>Cocoseae</taxon>
        <taxon>Elaeidinae</taxon>
        <taxon>Elaeis</taxon>
    </lineage>
</organism>
<dbReference type="GO" id="GO:0048544">
    <property type="term" value="P:recognition of pollen"/>
    <property type="evidence" value="ECO:0007669"/>
    <property type="project" value="InterPro"/>
</dbReference>
<evidence type="ECO:0000313" key="6">
    <source>
        <dbReference type="RefSeq" id="XP_010933244.1"/>
    </source>
</evidence>
<sequence length="165" mass="18087">MLLDPIHGWKKLYWWFPVDQCDEHAECGAFGVCNTSDSSVCKCLRGFVPKSPEKWALRDFSDGCVRRTALDCGRGGDGILKCDEHAECGAFGVCNTSDSSVCKCLRGFVPKSPEKWALRDFSHGCVRRTALDCGRGGDGILKVTGLKSPNTSKSRVDQNMSLNDC</sequence>
<reference evidence="6" key="1">
    <citation type="submission" date="2025-08" db="UniProtKB">
        <authorList>
            <consortium name="RefSeq"/>
        </authorList>
    </citation>
    <scope>IDENTIFICATION</scope>
</reference>
<keyword evidence="2" id="KW-1015">Disulfide bond</keyword>
<dbReference type="Pfam" id="PF00954">
    <property type="entry name" value="S_locus_glycop"/>
    <property type="match status" value="2"/>
</dbReference>
<accession>A0A6I9RWX3</accession>
<evidence type="ECO:0000256" key="1">
    <source>
        <dbReference type="ARBA" id="ARBA00022729"/>
    </source>
</evidence>
<keyword evidence="5" id="KW-1185">Reference proteome</keyword>